<evidence type="ECO:0000256" key="1">
    <source>
        <dbReference type="SAM" id="SignalP"/>
    </source>
</evidence>
<accession>S9PD14</accession>
<sequence>MDTLKKNRLMVSLLVVLASMGVAEPVAAATLVRLQGLLKPGEELLGYLEGCGERGYGALLASSVEAASPGDSSRLVVWSSEQGEQSISLDENFEQLVCHGDFLVASGESGSALNVLIMDLRGAQPMVSLRERSQQPPVFLRRGDDVLVALVKQMRMPAGKKFLLPSDGDVYKFEPANGRFRLLAHSRWSKLEQYGSCK</sequence>
<evidence type="ECO:0000313" key="2">
    <source>
        <dbReference type="EMBL" id="EPX62280.1"/>
    </source>
</evidence>
<dbReference type="EMBL" id="ANAH02000007">
    <property type="protein sequence ID" value="EPX62280.1"/>
    <property type="molecule type" value="Genomic_DNA"/>
</dbReference>
<protein>
    <recommendedName>
        <fullName evidence="4">Lipoprotein</fullName>
    </recommendedName>
</protein>
<evidence type="ECO:0000313" key="3">
    <source>
        <dbReference type="Proteomes" id="UP000011682"/>
    </source>
</evidence>
<reference evidence="2" key="1">
    <citation type="submission" date="2013-05" db="EMBL/GenBank/DDBJ databases">
        <title>Genome assembly of Cystobacter fuscus DSM 2262.</title>
        <authorList>
            <person name="Sharma G."/>
            <person name="Khatri I."/>
            <person name="Kaur C."/>
            <person name="Mayilraj S."/>
            <person name="Subramanian S."/>
        </authorList>
    </citation>
    <scope>NUCLEOTIDE SEQUENCE [LARGE SCALE GENOMIC DNA]</scope>
    <source>
        <strain evidence="2">DSM 2262</strain>
    </source>
</reference>
<comment type="caution">
    <text evidence="2">The sequence shown here is derived from an EMBL/GenBank/DDBJ whole genome shotgun (WGS) entry which is preliminary data.</text>
</comment>
<gene>
    <name evidence="2" type="ORF">D187_008467</name>
</gene>
<evidence type="ECO:0008006" key="4">
    <source>
        <dbReference type="Google" id="ProtNLM"/>
    </source>
</evidence>
<keyword evidence="3" id="KW-1185">Reference proteome</keyword>
<dbReference type="Proteomes" id="UP000011682">
    <property type="component" value="Unassembled WGS sequence"/>
</dbReference>
<dbReference type="RefSeq" id="WP_002623335.1">
    <property type="nucleotide sequence ID" value="NZ_ANAH02000007.1"/>
</dbReference>
<proteinExistence type="predicted"/>
<feature type="chain" id="PRO_5004554211" description="Lipoprotein" evidence="1">
    <location>
        <begin position="29"/>
        <end position="198"/>
    </location>
</feature>
<dbReference type="AlphaFoldDB" id="S9PD14"/>
<keyword evidence="1" id="KW-0732">Signal</keyword>
<name>S9PD14_CYSF2</name>
<feature type="signal peptide" evidence="1">
    <location>
        <begin position="1"/>
        <end position="28"/>
    </location>
</feature>
<organism evidence="2 3">
    <name type="scientific">Cystobacter fuscus (strain ATCC 25194 / DSM 2262 / NBRC 100088 / M29)</name>
    <dbReference type="NCBI Taxonomy" id="1242864"/>
    <lineage>
        <taxon>Bacteria</taxon>
        <taxon>Pseudomonadati</taxon>
        <taxon>Myxococcota</taxon>
        <taxon>Myxococcia</taxon>
        <taxon>Myxococcales</taxon>
        <taxon>Cystobacterineae</taxon>
        <taxon>Archangiaceae</taxon>
        <taxon>Cystobacter</taxon>
    </lineage>
</organism>